<dbReference type="Pfam" id="PF08281">
    <property type="entry name" value="Sigma70_r4_2"/>
    <property type="match status" value="1"/>
</dbReference>
<comment type="similarity">
    <text evidence="1">Belongs to the sigma-70 factor family. ECF subfamily.</text>
</comment>
<dbReference type="InterPro" id="IPR036388">
    <property type="entry name" value="WH-like_DNA-bd_sf"/>
</dbReference>
<feature type="domain" description="RNA polymerase sigma factor 70 region 4 type 2" evidence="7">
    <location>
        <begin position="124"/>
        <end position="174"/>
    </location>
</feature>
<feature type="compositionally biased region" description="Basic and acidic residues" evidence="5">
    <location>
        <begin position="193"/>
        <end position="205"/>
    </location>
</feature>
<evidence type="ECO:0000256" key="5">
    <source>
        <dbReference type="SAM" id="MobiDB-lite"/>
    </source>
</evidence>
<dbReference type="OrthoDB" id="5501064at2"/>
<dbReference type="SUPFAM" id="SSF88659">
    <property type="entry name" value="Sigma3 and sigma4 domains of RNA polymerase sigma factors"/>
    <property type="match status" value="1"/>
</dbReference>
<evidence type="ECO:0000256" key="4">
    <source>
        <dbReference type="ARBA" id="ARBA00023163"/>
    </source>
</evidence>
<dbReference type="GO" id="GO:0006352">
    <property type="term" value="P:DNA-templated transcription initiation"/>
    <property type="evidence" value="ECO:0007669"/>
    <property type="project" value="InterPro"/>
</dbReference>
<dbReference type="PANTHER" id="PTHR43133:SF66">
    <property type="entry name" value="ECF RNA POLYMERASE SIGMA FACTOR SIGK"/>
    <property type="match status" value="1"/>
</dbReference>
<evidence type="ECO:0000259" key="6">
    <source>
        <dbReference type="Pfam" id="PF04542"/>
    </source>
</evidence>
<dbReference type="NCBIfam" id="TIGR02937">
    <property type="entry name" value="sigma70-ECF"/>
    <property type="match status" value="1"/>
</dbReference>
<dbReference type="RefSeq" id="WP_089292469.1">
    <property type="nucleotide sequence ID" value="NZ_BOMU01000019.1"/>
</dbReference>
<sequence>MVAPEDLDAVLRDARGGDEDAFRRLYRLQQPALLRYLRVLVGDDAEDVASESWLQIARDLHRFSGTWDGFRGWTATIARHRAMDLLRAQRHRVPAAGSGEQLAELHADDDTADRAIELVSTDAAIALITTLPRDLAEAVMLRVVVGLDAKATGSILGKRAGAVRTAAYRGLRQLAQRLAEPNPKLTPNPSPDPKPEPPPKPRSGPEPRSGPVRGQVTQIRAAALKEMR</sequence>
<dbReference type="EMBL" id="FZNR01000002">
    <property type="protein sequence ID" value="SNR47818.1"/>
    <property type="molecule type" value="Genomic_DNA"/>
</dbReference>
<evidence type="ECO:0000313" key="9">
    <source>
        <dbReference type="Proteomes" id="UP000198415"/>
    </source>
</evidence>
<dbReference type="SUPFAM" id="SSF88946">
    <property type="entry name" value="Sigma2 domain of RNA polymerase sigma factors"/>
    <property type="match status" value="1"/>
</dbReference>
<dbReference type="GO" id="GO:0016987">
    <property type="term" value="F:sigma factor activity"/>
    <property type="evidence" value="ECO:0007669"/>
    <property type="project" value="UniProtKB-KW"/>
</dbReference>
<gene>
    <name evidence="8" type="ORF">SAMN06264365_102707</name>
</gene>
<feature type="region of interest" description="Disordered" evidence="5">
    <location>
        <begin position="178"/>
        <end position="228"/>
    </location>
</feature>
<dbReference type="InterPro" id="IPR039425">
    <property type="entry name" value="RNA_pol_sigma-70-like"/>
</dbReference>
<feature type="domain" description="RNA polymerase sigma-70 region 2" evidence="6">
    <location>
        <begin position="25"/>
        <end position="91"/>
    </location>
</feature>
<dbReference type="InterPro" id="IPR007627">
    <property type="entry name" value="RNA_pol_sigma70_r2"/>
</dbReference>
<dbReference type="GO" id="GO:0003677">
    <property type="term" value="F:DNA binding"/>
    <property type="evidence" value="ECO:0007669"/>
    <property type="project" value="InterPro"/>
</dbReference>
<reference evidence="8 9" key="1">
    <citation type="submission" date="2017-06" db="EMBL/GenBank/DDBJ databases">
        <authorList>
            <person name="Kim H.J."/>
            <person name="Triplett B.A."/>
        </authorList>
    </citation>
    <scope>NUCLEOTIDE SEQUENCE [LARGE SCALE GENOMIC DNA]</scope>
    <source>
        <strain evidence="8 9">DSM 43151</strain>
    </source>
</reference>
<proteinExistence type="inferred from homology"/>
<evidence type="ECO:0000259" key="7">
    <source>
        <dbReference type="Pfam" id="PF08281"/>
    </source>
</evidence>
<keyword evidence="3" id="KW-0731">Sigma factor</keyword>
<accession>A0A238WN25</accession>
<evidence type="ECO:0000256" key="3">
    <source>
        <dbReference type="ARBA" id="ARBA00023082"/>
    </source>
</evidence>
<keyword evidence="2" id="KW-0805">Transcription regulation</keyword>
<dbReference type="Gene3D" id="1.10.1740.10">
    <property type="match status" value="1"/>
</dbReference>
<dbReference type="InterPro" id="IPR013249">
    <property type="entry name" value="RNA_pol_sigma70_r4_t2"/>
</dbReference>
<evidence type="ECO:0000313" key="8">
    <source>
        <dbReference type="EMBL" id="SNR47818.1"/>
    </source>
</evidence>
<organism evidence="8 9">
    <name type="scientific">Actinoplanes regularis</name>
    <dbReference type="NCBI Taxonomy" id="52697"/>
    <lineage>
        <taxon>Bacteria</taxon>
        <taxon>Bacillati</taxon>
        <taxon>Actinomycetota</taxon>
        <taxon>Actinomycetes</taxon>
        <taxon>Micromonosporales</taxon>
        <taxon>Micromonosporaceae</taxon>
        <taxon>Actinoplanes</taxon>
    </lineage>
</organism>
<keyword evidence="4" id="KW-0804">Transcription</keyword>
<dbReference type="PANTHER" id="PTHR43133">
    <property type="entry name" value="RNA POLYMERASE ECF-TYPE SIGMA FACTO"/>
    <property type="match status" value="1"/>
</dbReference>
<dbReference type="Proteomes" id="UP000198415">
    <property type="component" value="Unassembled WGS sequence"/>
</dbReference>
<protein>
    <submittedName>
        <fullName evidence="8">RNA polymerase sigma-70 factor, ECF subfamily</fullName>
    </submittedName>
</protein>
<dbReference type="AlphaFoldDB" id="A0A238WN25"/>
<dbReference type="InterPro" id="IPR013325">
    <property type="entry name" value="RNA_pol_sigma_r2"/>
</dbReference>
<evidence type="ECO:0000256" key="2">
    <source>
        <dbReference type="ARBA" id="ARBA00023015"/>
    </source>
</evidence>
<keyword evidence="9" id="KW-1185">Reference proteome</keyword>
<dbReference type="InterPro" id="IPR013324">
    <property type="entry name" value="RNA_pol_sigma_r3/r4-like"/>
</dbReference>
<dbReference type="Pfam" id="PF04542">
    <property type="entry name" value="Sigma70_r2"/>
    <property type="match status" value="1"/>
</dbReference>
<evidence type="ECO:0000256" key="1">
    <source>
        <dbReference type="ARBA" id="ARBA00010641"/>
    </source>
</evidence>
<dbReference type="Gene3D" id="1.10.10.10">
    <property type="entry name" value="Winged helix-like DNA-binding domain superfamily/Winged helix DNA-binding domain"/>
    <property type="match status" value="1"/>
</dbReference>
<dbReference type="InterPro" id="IPR014284">
    <property type="entry name" value="RNA_pol_sigma-70_dom"/>
</dbReference>
<name>A0A238WN25_9ACTN</name>